<dbReference type="InterPro" id="IPR001128">
    <property type="entry name" value="Cyt_P450"/>
</dbReference>
<name>A0A8J2STR7_9STRA</name>
<dbReference type="InterPro" id="IPR036396">
    <property type="entry name" value="Cyt_P450_sf"/>
</dbReference>
<keyword evidence="3 4" id="KW-0479">Metal-binding</keyword>
<dbReference type="Gene3D" id="1.10.630.10">
    <property type="entry name" value="Cytochrome P450"/>
    <property type="match status" value="1"/>
</dbReference>
<dbReference type="OrthoDB" id="6480556at2759"/>
<organism evidence="5 6">
    <name type="scientific">Pelagomonas calceolata</name>
    <dbReference type="NCBI Taxonomy" id="35677"/>
    <lineage>
        <taxon>Eukaryota</taxon>
        <taxon>Sar</taxon>
        <taxon>Stramenopiles</taxon>
        <taxon>Ochrophyta</taxon>
        <taxon>Pelagophyceae</taxon>
        <taxon>Pelagomonadales</taxon>
        <taxon>Pelagomonadaceae</taxon>
        <taxon>Pelagomonas</taxon>
    </lineage>
</organism>
<dbReference type="GO" id="GO:0005506">
    <property type="term" value="F:iron ion binding"/>
    <property type="evidence" value="ECO:0007669"/>
    <property type="project" value="InterPro"/>
</dbReference>
<sequence length="472" mass="51405">MAFSYALAATVLCLILPPLVILYRIVRVRVPGPLRPQTLLLGTLLDKKYIPDLFTRHRSLATLQSDYGKTLRVVGPLGKVMVMFTGSIPKWFSGRDLDSGREGVNHLLPRSILGLPLGPEWSRHRRAIAPLFSAKSLEAQLPHILVACRELVDSNLAEAGVSDLYPVIGAWALDIIGNVAFGHEFGALVGAKSGKESRYATAAAGLNADILRRFAKGPFASLDRAACAKATADMEVFRETAAEIIRASAAPTAPEALRSSFVARLAHKEKLAPEDCIQESVSLLIAGHETSSNTACWILHLLASNPEEQAKCRAEADMSPATPSYQDFLAMTTLVGAVYEALRLYTIIIGPAKKMTRDDQIPGVPKNTYVLPNKTVMARCPMQFPSPDKFDCSRYVKGQHGRMGEPHCPFGAGPRICVGYALAQLELVALLHAVLRRYELFPAGPGYPEPREHVLVTNGPRESGLFLKLVPR</sequence>
<keyword evidence="3 4" id="KW-0349">Heme</keyword>
<reference evidence="5" key="1">
    <citation type="submission" date="2021-11" db="EMBL/GenBank/DDBJ databases">
        <authorList>
            <consortium name="Genoscope - CEA"/>
            <person name="William W."/>
        </authorList>
    </citation>
    <scope>NUCLEOTIDE SEQUENCE</scope>
</reference>
<dbReference type="PRINTS" id="PR00385">
    <property type="entry name" value="P450"/>
</dbReference>
<comment type="similarity">
    <text evidence="2 4">Belongs to the cytochrome P450 family.</text>
</comment>
<evidence type="ECO:0008006" key="7">
    <source>
        <dbReference type="Google" id="ProtNLM"/>
    </source>
</evidence>
<dbReference type="GO" id="GO:0020037">
    <property type="term" value="F:heme binding"/>
    <property type="evidence" value="ECO:0007669"/>
    <property type="project" value="InterPro"/>
</dbReference>
<dbReference type="InterPro" id="IPR050121">
    <property type="entry name" value="Cytochrome_P450_monoxygenase"/>
</dbReference>
<dbReference type="PRINTS" id="PR00463">
    <property type="entry name" value="EP450I"/>
</dbReference>
<dbReference type="PROSITE" id="PS00086">
    <property type="entry name" value="CYTOCHROME_P450"/>
    <property type="match status" value="1"/>
</dbReference>
<accession>A0A8J2STR7</accession>
<comment type="caution">
    <text evidence="5">The sequence shown here is derived from an EMBL/GenBank/DDBJ whole genome shotgun (WGS) entry which is preliminary data.</text>
</comment>
<dbReference type="EMBL" id="CAKKNE010000004">
    <property type="protein sequence ID" value="CAH0374252.1"/>
    <property type="molecule type" value="Genomic_DNA"/>
</dbReference>
<dbReference type="PANTHER" id="PTHR24305:SF166">
    <property type="entry name" value="CYTOCHROME P450 12A4, MITOCHONDRIAL-RELATED"/>
    <property type="match status" value="1"/>
</dbReference>
<evidence type="ECO:0000313" key="5">
    <source>
        <dbReference type="EMBL" id="CAH0374252.1"/>
    </source>
</evidence>
<feature type="binding site" description="axial binding residue" evidence="3">
    <location>
        <position position="417"/>
    </location>
    <ligand>
        <name>heme</name>
        <dbReference type="ChEBI" id="CHEBI:30413"/>
    </ligand>
    <ligandPart>
        <name>Fe</name>
        <dbReference type="ChEBI" id="CHEBI:18248"/>
    </ligandPart>
</feature>
<evidence type="ECO:0000256" key="1">
    <source>
        <dbReference type="ARBA" id="ARBA00001971"/>
    </source>
</evidence>
<gene>
    <name evidence="5" type="ORF">PECAL_4P15240</name>
</gene>
<evidence type="ECO:0000256" key="4">
    <source>
        <dbReference type="RuleBase" id="RU000461"/>
    </source>
</evidence>
<evidence type="ECO:0000256" key="3">
    <source>
        <dbReference type="PIRSR" id="PIRSR602401-1"/>
    </source>
</evidence>
<dbReference type="Proteomes" id="UP000789595">
    <property type="component" value="Unassembled WGS sequence"/>
</dbReference>
<comment type="cofactor">
    <cofactor evidence="1 3">
        <name>heme</name>
        <dbReference type="ChEBI" id="CHEBI:30413"/>
    </cofactor>
</comment>
<dbReference type="SUPFAM" id="SSF48264">
    <property type="entry name" value="Cytochrome P450"/>
    <property type="match status" value="1"/>
</dbReference>
<dbReference type="AlphaFoldDB" id="A0A8J2STR7"/>
<dbReference type="CDD" id="cd00302">
    <property type="entry name" value="cytochrome_P450"/>
    <property type="match status" value="1"/>
</dbReference>
<proteinExistence type="inferred from homology"/>
<dbReference type="PANTHER" id="PTHR24305">
    <property type="entry name" value="CYTOCHROME P450"/>
    <property type="match status" value="1"/>
</dbReference>
<keyword evidence="6" id="KW-1185">Reference proteome</keyword>
<evidence type="ECO:0000256" key="2">
    <source>
        <dbReference type="ARBA" id="ARBA00010617"/>
    </source>
</evidence>
<dbReference type="GO" id="GO:0004497">
    <property type="term" value="F:monooxygenase activity"/>
    <property type="evidence" value="ECO:0007669"/>
    <property type="project" value="UniProtKB-KW"/>
</dbReference>
<dbReference type="GO" id="GO:0016705">
    <property type="term" value="F:oxidoreductase activity, acting on paired donors, with incorporation or reduction of molecular oxygen"/>
    <property type="evidence" value="ECO:0007669"/>
    <property type="project" value="InterPro"/>
</dbReference>
<dbReference type="InterPro" id="IPR017972">
    <property type="entry name" value="Cyt_P450_CS"/>
</dbReference>
<evidence type="ECO:0000313" key="6">
    <source>
        <dbReference type="Proteomes" id="UP000789595"/>
    </source>
</evidence>
<dbReference type="InterPro" id="IPR002401">
    <property type="entry name" value="Cyt_P450_E_grp-I"/>
</dbReference>
<keyword evidence="4" id="KW-0503">Monooxygenase</keyword>
<keyword evidence="3 4" id="KW-0408">Iron</keyword>
<protein>
    <recommendedName>
        <fullName evidence="7">Cytochrome P450</fullName>
    </recommendedName>
</protein>
<dbReference type="Pfam" id="PF00067">
    <property type="entry name" value="p450"/>
    <property type="match status" value="1"/>
</dbReference>
<keyword evidence="4" id="KW-0560">Oxidoreductase</keyword>